<feature type="transmembrane region" description="Helical" evidence="7">
    <location>
        <begin position="82"/>
        <end position="100"/>
    </location>
</feature>
<dbReference type="PANTHER" id="PTHR43791">
    <property type="entry name" value="PERMEASE-RELATED"/>
    <property type="match status" value="1"/>
</dbReference>
<evidence type="ECO:0000256" key="1">
    <source>
        <dbReference type="ARBA" id="ARBA00004141"/>
    </source>
</evidence>
<proteinExistence type="predicted"/>
<feature type="transmembrane region" description="Helical" evidence="7">
    <location>
        <begin position="434"/>
        <end position="452"/>
    </location>
</feature>
<dbReference type="Pfam" id="PF07690">
    <property type="entry name" value="MFS_1"/>
    <property type="match status" value="1"/>
</dbReference>
<keyword evidence="9" id="KW-1185">Reference proteome</keyword>
<organism evidence="8 9">
    <name type="scientific">Gymnopilus dilepis</name>
    <dbReference type="NCBI Taxonomy" id="231916"/>
    <lineage>
        <taxon>Eukaryota</taxon>
        <taxon>Fungi</taxon>
        <taxon>Dikarya</taxon>
        <taxon>Basidiomycota</taxon>
        <taxon>Agaricomycotina</taxon>
        <taxon>Agaricomycetes</taxon>
        <taxon>Agaricomycetidae</taxon>
        <taxon>Agaricales</taxon>
        <taxon>Agaricineae</taxon>
        <taxon>Hymenogastraceae</taxon>
        <taxon>Gymnopilus</taxon>
    </lineage>
</organism>
<evidence type="ECO:0000313" key="8">
    <source>
        <dbReference type="EMBL" id="PPQ73554.1"/>
    </source>
</evidence>
<dbReference type="AlphaFoldDB" id="A0A409W4V7"/>
<dbReference type="PANTHER" id="PTHR43791:SF67">
    <property type="entry name" value="TRANSPORTER, PUTATIVE (AFU_ORTHOLOGUE AFUA_3G04010)-RELATED"/>
    <property type="match status" value="1"/>
</dbReference>
<reference evidence="8 9" key="1">
    <citation type="journal article" date="2018" name="Evol. Lett.">
        <title>Horizontal gene cluster transfer increased hallucinogenic mushroom diversity.</title>
        <authorList>
            <person name="Reynolds H.T."/>
            <person name="Vijayakumar V."/>
            <person name="Gluck-Thaler E."/>
            <person name="Korotkin H.B."/>
            <person name="Matheny P.B."/>
            <person name="Slot J.C."/>
        </authorList>
    </citation>
    <scope>NUCLEOTIDE SEQUENCE [LARGE SCALE GENOMIC DNA]</scope>
    <source>
        <strain evidence="8 9">SRW20</strain>
    </source>
</reference>
<feature type="region of interest" description="Disordered" evidence="6">
    <location>
        <begin position="274"/>
        <end position="293"/>
    </location>
</feature>
<feature type="transmembrane region" description="Helical" evidence="7">
    <location>
        <begin position="324"/>
        <end position="344"/>
    </location>
</feature>
<keyword evidence="4 7" id="KW-1133">Transmembrane helix</keyword>
<feature type="transmembrane region" description="Helical" evidence="7">
    <location>
        <begin position="107"/>
        <end position="128"/>
    </location>
</feature>
<evidence type="ECO:0000256" key="6">
    <source>
        <dbReference type="SAM" id="MobiDB-lite"/>
    </source>
</evidence>
<dbReference type="STRING" id="231916.A0A409W4V7"/>
<keyword evidence="5 7" id="KW-0472">Membrane</keyword>
<dbReference type="EMBL" id="NHYE01005398">
    <property type="protein sequence ID" value="PPQ73554.1"/>
    <property type="molecule type" value="Genomic_DNA"/>
</dbReference>
<dbReference type="SUPFAM" id="SSF103473">
    <property type="entry name" value="MFS general substrate transporter"/>
    <property type="match status" value="2"/>
</dbReference>
<feature type="transmembrane region" description="Helical" evidence="7">
    <location>
        <begin position="196"/>
        <end position="214"/>
    </location>
</feature>
<feature type="transmembrane region" description="Helical" evidence="7">
    <location>
        <begin position="405"/>
        <end position="422"/>
    </location>
</feature>
<evidence type="ECO:0008006" key="10">
    <source>
        <dbReference type="Google" id="ProtNLM"/>
    </source>
</evidence>
<dbReference type="Gene3D" id="1.20.1250.20">
    <property type="entry name" value="MFS general substrate transporter like domains"/>
    <property type="match status" value="1"/>
</dbReference>
<keyword evidence="3 7" id="KW-0812">Transmembrane</keyword>
<dbReference type="InParanoid" id="A0A409W4V7"/>
<comment type="subcellular location">
    <subcellularLocation>
        <location evidence="1">Membrane</location>
        <topology evidence="1">Multi-pass membrane protein</topology>
    </subcellularLocation>
</comment>
<evidence type="ECO:0000256" key="4">
    <source>
        <dbReference type="ARBA" id="ARBA00022989"/>
    </source>
</evidence>
<dbReference type="OrthoDB" id="9971669at2759"/>
<feature type="compositionally biased region" description="Polar residues" evidence="6">
    <location>
        <begin position="274"/>
        <end position="285"/>
    </location>
</feature>
<feature type="transmembrane region" description="Helical" evidence="7">
    <location>
        <begin position="350"/>
        <end position="372"/>
    </location>
</feature>
<evidence type="ECO:0000256" key="2">
    <source>
        <dbReference type="ARBA" id="ARBA00022448"/>
    </source>
</evidence>
<evidence type="ECO:0000256" key="7">
    <source>
        <dbReference type="SAM" id="Phobius"/>
    </source>
</evidence>
<dbReference type="InterPro" id="IPR036259">
    <property type="entry name" value="MFS_trans_sf"/>
</dbReference>
<dbReference type="InterPro" id="IPR011701">
    <property type="entry name" value="MFS"/>
</dbReference>
<feature type="transmembrane region" description="Helical" evidence="7">
    <location>
        <begin position="220"/>
        <end position="242"/>
    </location>
</feature>
<evidence type="ECO:0000256" key="3">
    <source>
        <dbReference type="ARBA" id="ARBA00022692"/>
    </source>
</evidence>
<sequence length="527" mass="58615">MSEDAMQTHAQMTRRVLWKLDCHVLPPLALPTSLTEAMIAGLEKDTHLKGNQFNTILAENEAQCMDGVWTQVPHILIAMKRWIPFLVCIWGVITTLSGLVHNFSGLVAIRIFLGLFEGGLLPGIASHTLQTPRAATQVIVFAGLNLIELAYSMLRASNSRGFYKNTRIKMTTFTASLSGAFGGECRRVSPPFGSHWIFIWTGLLATAILKMNGVGNLAGWRWIFILEGIATVILSFLAAYFLPESLETATFFTEEERAFAVNRFRLDDRLTGQFTPEAQSTSPTRSLEKGEDDVQVEKATDEASSVGQREVFEWREVFRGIFEIQVWLTGMAYFGLIVSLYSYSLFLPTIVAGLGYTGSAAQLHTVVVAFLSDRLKWRGPFILICLPLAIIGYILAITAENNKTRYIAVFFMAAGVSILPNNSSGHYKRAATTALQLAIANAGGFVATFAYTPNQAPKYIRGHTISLAFVCVAWVLVALNVLYCLWENKARREGRRQDNIRKYYLLVEQGKTKAPIGDRHPDFLFTL</sequence>
<protein>
    <recommendedName>
        <fullName evidence="10">Major facilitator superfamily (MFS) profile domain-containing protein</fullName>
    </recommendedName>
</protein>
<dbReference type="GO" id="GO:0022857">
    <property type="term" value="F:transmembrane transporter activity"/>
    <property type="evidence" value="ECO:0007669"/>
    <property type="project" value="InterPro"/>
</dbReference>
<keyword evidence="2" id="KW-0813">Transport</keyword>
<feature type="transmembrane region" description="Helical" evidence="7">
    <location>
        <begin position="464"/>
        <end position="486"/>
    </location>
</feature>
<dbReference type="Proteomes" id="UP000284706">
    <property type="component" value="Unassembled WGS sequence"/>
</dbReference>
<feature type="transmembrane region" description="Helical" evidence="7">
    <location>
        <begin position="379"/>
        <end position="399"/>
    </location>
</feature>
<comment type="caution">
    <text evidence="8">The sequence shown here is derived from an EMBL/GenBank/DDBJ whole genome shotgun (WGS) entry which is preliminary data.</text>
</comment>
<evidence type="ECO:0000256" key="5">
    <source>
        <dbReference type="ARBA" id="ARBA00023136"/>
    </source>
</evidence>
<name>A0A409W4V7_9AGAR</name>
<gene>
    <name evidence="8" type="ORF">CVT26_010364</name>
</gene>
<accession>A0A409W4V7</accession>
<feature type="transmembrane region" description="Helical" evidence="7">
    <location>
        <begin position="134"/>
        <end position="154"/>
    </location>
</feature>
<dbReference type="GO" id="GO:0016020">
    <property type="term" value="C:membrane"/>
    <property type="evidence" value="ECO:0007669"/>
    <property type="project" value="UniProtKB-SubCell"/>
</dbReference>
<evidence type="ECO:0000313" key="9">
    <source>
        <dbReference type="Proteomes" id="UP000284706"/>
    </source>
</evidence>